<sequence length="118" mass="12772">MADEAGLTFPSLRRYDPDQVQRVAGWHQSGLSLLPQAPLGTKDGSTKSAVRATPKIRVRRRRLLGDRSHGKDATQGRGENATPYTRPPRNQPAVGASEVKNGIVRSEAGLPSMPGQFD</sequence>
<proteinExistence type="predicted"/>
<dbReference type="AlphaFoldDB" id="A0A397Q5Q3"/>
<protein>
    <submittedName>
        <fullName evidence="2">Uncharacterized protein</fullName>
    </submittedName>
</protein>
<organism evidence="2 3">
    <name type="scientific">Dichotomicrobium thermohalophilum</name>
    <dbReference type="NCBI Taxonomy" id="933063"/>
    <lineage>
        <taxon>Bacteria</taxon>
        <taxon>Pseudomonadati</taxon>
        <taxon>Pseudomonadota</taxon>
        <taxon>Alphaproteobacteria</taxon>
        <taxon>Hyphomicrobiales</taxon>
        <taxon>Hyphomicrobiaceae</taxon>
        <taxon>Dichotomicrobium</taxon>
    </lineage>
</organism>
<feature type="region of interest" description="Disordered" evidence="1">
    <location>
        <begin position="61"/>
        <end position="118"/>
    </location>
</feature>
<feature type="region of interest" description="Disordered" evidence="1">
    <location>
        <begin position="33"/>
        <end position="52"/>
    </location>
</feature>
<dbReference type="Proteomes" id="UP000266273">
    <property type="component" value="Unassembled WGS sequence"/>
</dbReference>
<gene>
    <name evidence="2" type="ORF">BXY53_0188</name>
</gene>
<comment type="caution">
    <text evidence="2">The sequence shown here is derived from an EMBL/GenBank/DDBJ whole genome shotgun (WGS) entry which is preliminary data.</text>
</comment>
<accession>A0A397Q5Q3</accession>
<evidence type="ECO:0000313" key="2">
    <source>
        <dbReference type="EMBL" id="RIA55135.1"/>
    </source>
</evidence>
<feature type="compositionally biased region" description="Basic and acidic residues" evidence="1">
    <location>
        <begin position="63"/>
        <end position="74"/>
    </location>
</feature>
<reference evidence="2 3" key="1">
    <citation type="submission" date="2018-08" db="EMBL/GenBank/DDBJ databases">
        <title>Genomic Encyclopedia of Archaeal and Bacterial Type Strains, Phase II (KMG-II): from individual species to whole genera.</title>
        <authorList>
            <person name="Goeker M."/>
        </authorList>
    </citation>
    <scope>NUCLEOTIDE SEQUENCE [LARGE SCALE GENOMIC DNA]</scope>
    <source>
        <strain evidence="2 3">DSM 5002</strain>
    </source>
</reference>
<dbReference type="EMBL" id="QXDF01000001">
    <property type="protein sequence ID" value="RIA55135.1"/>
    <property type="molecule type" value="Genomic_DNA"/>
</dbReference>
<name>A0A397Q5Q3_9HYPH</name>
<evidence type="ECO:0000256" key="1">
    <source>
        <dbReference type="SAM" id="MobiDB-lite"/>
    </source>
</evidence>
<evidence type="ECO:0000313" key="3">
    <source>
        <dbReference type="Proteomes" id="UP000266273"/>
    </source>
</evidence>
<keyword evidence="3" id="KW-1185">Reference proteome</keyword>